<dbReference type="SUPFAM" id="SSF56176">
    <property type="entry name" value="FAD-binding/transporter-associated domain-like"/>
    <property type="match status" value="1"/>
</dbReference>
<dbReference type="InterPro" id="IPR012951">
    <property type="entry name" value="BBE"/>
</dbReference>
<dbReference type="GO" id="GO:0016491">
    <property type="term" value="F:oxidoreductase activity"/>
    <property type="evidence" value="ECO:0007669"/>
    <property type="project" value="UniProtKB-KW"/>
</dbReference>
<dbReference type="AlphaFoldDB" id="A0A8H6UFD5"/>
<sequence>MGNTGQCFIDTPVSAPCDQGLVPYYSVQAESVEDIQKTVNFASEKDLFLVIKNTGHDHLGRSSGQGALGIWTHNLKGINWHESFVPQGAPAAVNGVAAVKLQAGEQWFDVYQAAARQGVLIVGGSARTVGAAGGYLLGGGHSPFAHYYGLAADNLLEMSIVSADGRHRVINAYSDPEYFWAVRGGGGNTWGVVTSVTYKTHPVPQNLTIGFVQLNATDNSSSIRLISESLKLIPAVTDAGYTGYGSFAHGFQAIFLQPNATIESFNQTFASFSNLTQLPGVKGAVVAYSSTWDEYLKTFLQDPNIGTNIQDTSRLLTADIIREKADDLAEFIVDNGRAAGFNFIGKVDNKERDKTAIHEVWKHSHALLSISVNWPDNATACEKEEKRHQMVRLSERFTEIVGPDGGTYVNEASPYEPKWQSVFWGKKYKRLLSIKKRVDPTQLFVCNRLPDLCKSTQETKIAEYAGMRSFSKKARLPVYRLMEECSRLMDENKWHEAEGKLRHVVQLLEESQSLDHEETLFMKTNLAYTLRQLDQYQEAERMDQQVYAVRFQVSGHDDIETAKSVNNLALDLKGLGRFDETLDLEERALDTFLRINGESSRETQTSMNNLANSFHRHGRFQAAARLHERTLELQTRTLGKEHFETIITMDILGRLARADGKAKALTLLERALELSRQTCGANSSKTVQVMNNLAAAYARAERFSAAVPLFQSAYALNRRTLGPDHPKTLASEINLNYVMEKMGLSRATVIST</sequence>
<comment type="similarity">
    <text evidence="1">Belongs to the oxygen-dependent FAD-linked oxidoreductase family.</text>
</comment>
<dbReference type="OrthoDB" id="9983560at2759"/>
<dbReference type="SUPFAM" id="SSF48452">
    <property type="entry name" value="TPR-like"/>
    <property type="match status" value="2"/>
</dbReference>
<dbReference type="InterPro" id="IPR016166">
    <property type="entry name" value="FAD-bd_PCMH"/>
</dbReference>
<dbReference type="Gene3D" id="3.30.465.10">
    <property type="match status" value="2"/>
</dbReference>
<dbReference type="EMBL" id="JACBAD010002013">
    <property type="protein sequence ID" value="KAF7122620.1"/>
    <property type="molecule type" value="Genomic_DNA"/>
</dbReference>
<dbReference type="Proteomes" id="UP000630445">
    <property type="component" value="Unassembled WGS sequence"/>
</dbReference>
<dbReference type="InterPro" id="IPR011990">
    <property type="entry name" value="TPR-like_helical_dom_sf"/>
</dbReference>
<evidence type="ECO:0000313" key="5">
    <source>
        <dbReference type="EMBL" id="KAF7122620.1"/>
    </source>
</evidence>
<evidence type="ECO:0000256" key="2">
    <source>
        <dbReference type="ARBA" id="ARBA00023002"/>
    </source>
</evidence>
<dbReference type="Pfam" id="PF01565">
    <property type="entry name" value="FAD_binding_4"/>
    <property type="match status" value="1"/>
</dbReference>
<dbReference type="PANTHER" id="PTHR13878:SF91">
    <property type="entry name" value="FAD BINDING DOMAIN PROTEIN (AFU_ORTHOLOGUE AFUA_6G12070)-RELATED"/>
    <property type="match status" value="1"/>
</dbReference>
<evidence type="ECO:0000313" key="7">
    <source>
        <dbReference type="Proteomes" id="UP000630445"/>
    </source>
</evidence>
<comment type="caution">
    <text evidence="5">The sequence shown here is derived from an EMBL/GenBank/DDBJ whole genome shotgun (WGS) entry which is preliminary data.</text>
</comment>
<feature type="repeat" description="TPR" evidence="3">
    <location>
        <begin position="687"/>
        <end position="720"/>
    </location>
</feature>
<dbReference type="EMBL" id="JACBAF010002221">
    <property type="protein sequence ID" value="KAF7162905.1"/>
    <property type="molecule type" value="Genomic_DNA"/>
</dbReference>
<dbReference type="Proteomes" id="UP000662466">
    <property type="component" value="Unassembled WGS sequence"/>
</dbReference>
<reference evidence="5" key="1">
    <citation type="submission" date="2020-06" db="EMBL/GenBank/DDBJ databases">
        <title>Draft genome sequences of strains closely related to Aspergillus parafelis and Aspergillus hiratsukae.</title>
        <authorList>
            <person name="Dos Santos R.A.C."/>
            <person name="Rivero-Menendez O."/>
            <person name="Steenwyk J.L."/>
            <person name="Mead M.E."/>
            <person name="Goldman G.H."/>
            <person name="Alastruey-Izquierdo A."/>
            <person name="Rokas A."/>
        </authorList>
    </citation>
    <scope>NUCLEOTIDE SEQUENCE</scope>
    <source>
        <strain evidence="5">CNM-CM5793</strain>
        <strain evidence="6">CNM-CM6106</strain>
    </source>
</reference>
<dbReference type="PROSITE" id="PS51387">
    <property type="entry name" value="FAD_PCMH"/>
    <property type="match status" value="1"/>
</dbReference>
<evidence type="ECO:0000256" key="1">
    <source>
        <dbReference type="ARBA" id="ARBA00005466"/>
    </source>
</evidence>
<keyword evidence="3" id="KW-0802">TPR repeat</keyword>
<evidence type="ECO:0000256" key="3">
    <source>
        <dbReference type="PROSITE-ProRule" id="PRU00339"/>
    </source>
</evidence>
<evidence type="ECO:0000313" key="6">
    <source>
        <dbReference type="EMBL" id="KAF7162905.1"/>
    </source>
</evidence>
<protein>
    <recommendedName>
        <fullName evidence="4">FAD-binding PCMH-type domain-containing protein</fullName>
    </recommendedName>
</protein>
<dbReference type="InterPro" id="IPR036318">
    <property type="entry name" value="FAD-bd_PCMH-like_sf"/>
</dbReference>
<dbReference type="Pfam" id="PF13424">
    <property type="entry name" value="TPR_12"/>
    <property type="match status" value="2"/>
</dbReference>
<evidence type="ECO:0000259" key="4">
    <source>
        <dbReference type="PROSITE" id="PS51387"/>
    </source>
</evidence>
<dbReference type="PANTHER" id="PTHR13878">
    <property type="entry name" value="GULONOLACTONE OXIDASE"/>
    <property type="match status" value="1"/>
</dbReference>
<dbReference type="Pfam" id="PF13374">
    <property type="entry name" value="TPR_10"/>
    <property type="match status" value="1"/>
</dbReference>
<dbReference type="PROSITE" id="PS50005">
    <property type="entry name" value="TPR"/>
    <property type="match status" value="1"/>
</dbReference>
<dbReference type="InterPro" id="IPR050432">
    <property type="entry name" value="FAD-linked_Oxidoreductases_BP"/>
</dbReference>
<keyword evidence="2" id="KW-0560">Oxidoreductase</keyword>
<feature type="domain" description="FAD-binding PCMH-type" evidence="4">
    <location>
        <begin position="19"/>
        <end position="203"/>
    </location>
</feature>
<dbReference type="InterPro" id="IPR016169">
    <property type="entry name" value="FAD-bd_PCMH_sub2"/>
</dbReference>
<dbReference type="Gene3D" id="1.25.40.10">
    <property type="entry name" value="Tetratricopeptide repeat domain"/>
    <property type="match status" value="2"/>
</dbReference>
<organism evidence="5 7">
    <name type="scientific">Aspergillus hiratsukae</name>
    <dbReference type="NCBI Taxonomy" id="1194566"/>
    <lineage>
        <taxon>Eukaryota</taxon>
        <taxon>Fungi</taxon>
        <taxon>Dikarya</taxon>
        <taxon>Ascomycota</taxon>
        <taxon>Pezizomycotina</taxon>
        <taxon>Eurotiomycetes</taxon>
        <taxon>Eurotiomycetidae</taxon>
        <taxon>Eurotiales</taxon>
        <taxon>Aspergillaceae</taxon>
        <taxon>Aspergillus</taxon>
        <taxon>Aspergillus subgen. Fumigati</taxon>
    </lineage>
</organism>
<keyword evidence="7" id="KW-1185">Reference proteome</keyword>
<name>A0A8H6UFD5_9EURO</name>
<dbReference type="GO" id="GO:0071949">
    <property type="term" value="F:FAD binding"/>
    <property type="evidence" value="ECO:0007669"/>
    <property type="project" value="InterPro"/>
</dbReference>
<proteinExistence type="inferred from homology"/>
<gene>
    <name evidence="5" type="ORF">CNMCM5793_000645</name>
    <name evidence="6" type="ORF">CNMCM6106_000030</name>
</gene>
<dbReference type="InterPro" id="IPR006094">
    <property type="entry name" value="Oxid_FAD_bind_N"/>
</dbReference>
<dbReference type="Pfam" id="PF08031">
    <property type="entry name" value="BBE"/>
    <property type="match status" value="1"/>
</dbReference>
<dbReference type="InterPro" id="IPR019734">
    <property type="entry name" value="TPR_rpt"/>
</dbReference>
<accession>A0A8H6UFD5</accession>